<gene>
    <name evidence="11" type="ORF">HF521_021494</name>
</gene>
<name>A0A8T0BBC4_SILME</name>
<dbReference type="PANTHER" id="PTHR16299:SF2">
    <property type="entry name" value="CENTROSOMAL PROTEIN KIZUNA"/>
    <property type="match status" value="1"/>
</dbReference>
<comment type="similarity">
    <text evidence="3">Belongs to the kizuna family.</text>
</comment>
<feature type="region of interest" description="Disordered" evidence="10">
    <location>
        <begin position="603"/>
        <end position="645"/>
    </location>
</feature>
<evidence type="ECO:0000256" key="2">
    <source>
        <dbReference type="ARBA" id="ARBA00004300"/>
    </source>
</evidence>
<sequence length="695" mass="78231">MAFCTSEYFETVASIQKSMHEREKRRHELEEELFTYARSEERLARIKCTKMRHYHKELCKREQQAKARNLELRRSAESLVLKAKEFSIDKTVLHHLKQECKNRIARLPEEAKKRERERGIEAQKQEQSRSLPLSTGRTSSQPAITLMGWQALKDTLVEDGIMSAHSLIEPKANHPSSFLLQSSPLMNPTVSKASGNKSLSDDILNSSDFPERQLVFDCDALVREVKVCGSEQLTSPHVTLKASGVCSHHRSMSRPESSVSLQHHPSQSASPDIIHITDSSVRRNSGDHAGPELAQHHHVPIPDESKSRSPSIDNSDAEVTPEVSHNSSRNVSVSLGDRLHVALIDEKEKSQIGVETREPLFPKPEHRLAVGEFIYLLDNIEKRLPARDTELYSNPAVSEQRLQEIISLCSQRAELKGEELSVYGAVVLQQLPWLLWNTPHGCLLHSDLVSKHWSTTVDPAHIRSCLAGDSVALWERWFTHALQLLQHRILSLNSIVQLFTPLLVHYNASYADKAEVLLKRLLTHAAETHHSVESEDSSSCSLPSLLNDSVEIKPARPSKKSFSSTGTRGEQSDEEDSTNQSPVESIPIRETKAYQLLKQSVTQENQWQNAQKEKEDEDGSDFEPSGLSDSEKPGSSKRLIQDNMRNDANIKTQAFSAVQSKAFWGDSDDTNSEIEMALCPRSCNANNSDFDDFYD</sequence>
<feature type="region of interest" description="Disordered" evidence="10">
    <location>
        <begin position="241"/>
        <end position="329"/>
    </location>
</feature>
<evidence type="ECO:0000256" key="10">
    <source>
        <dbReference type="SAM" id="MobiDB-lite"/>
    </source>
</evidence>
<dbReference type="GO" id="GO:0007051">
    <property type="term" value="P:spindle organization"/>
    <property type="evidence" value="ECO:0007669"/>
    <property type="project" value="InterPro"/>
</dbReference>
<evidence type="ECO:0000313" key="12">
    <source>
        <dbReference type="Proteomes" id="UP000606274"/>
    </source>
</evidence>
<evidence type="ECO:0000256" key="5">
    <source>
        <dbReference type="ARBA" id="ARBA00022490"/>
    </source>
</evidence>
<evidence type="ECO:0000256" key="3">
    <source>
        <dbReference type="ARBA" id="ARBA00010767"/>
    </source>
</evidence>
<accession>A0A8T0BBC4</accession>
<proteinExistence type="inferred from homology"/>
<dbReference type="PANTHER" id="PTHR16299">
    <property type="entry name" value="CENTROSOMAL PROTEIN KIZUNA"/>
    <property type="match status" value="1"/>
</dbReference>
<evidence type="ECO:0000256" key="7">
    <source>
        <dbReference type="ARBA" id="ARBA00023273"/>
    </source>
</evidence>
<feature type="compositionally biased region" description="Basic and acidic residues" evidence="10">
    <location>
        <begin position="280"/>
        <end position="290"/>
    </location>
</feature>
<reference evidence="11" key="1">
    <citation type="submission" date="2020-08" db="EMBL/GenBank/DDBJ databases">
        <title>Chromosome-level assembly of Southern catfish (Silurus meridionalis) provides insights into visual adaptation to the nocturnal and benthic lifestyles.</title>
        <authorList>
            <person name="Zhang Y."/>
            <person name="Wang D."/>
            <person name="Peng Z."/>
        </authorList>
    </citation>
    <scope>NUCLEOTIDE SEQUENCE</scope>
    <source>
        <strain evidence="11">SWU-2019-XX</strain>
        <tissue evidence="11">Muscle</tissue>
    </source>
</reference>
<keyword evidence="12" id="KW-1185">Reference proteome</keyword>
<evidence type="ECO:0000256" key="6">
    <source>
        <dbReference type="ARBA" id="ARBA00023212"/>
    </source>
</evidence>
<comment type="caution">
    <text evidence="11">The sequence shown here is derived from an EMBL/GenBank/DDBJ whole genome shotgun (WGS) entry which is preliminary data.</text>
</comment>
<feature type="compositionally biased region" description="Polar residues" evidence="10">
    <location>
        <begin position="128"/>
        <end position="138"/>
    </location>
</feature>
<evidence type="ECO:0000256" key="1">
    <source>
        <dbReference type="ARBA" id="ARBA00004120"/>
    </source>
</evidence>
<feature type="region of interest" description="Disordered" evidence="10">
    <location>
        <begin position="107"/>
        <end position="138"/>
    </location>
</feature>
<evidence type="ECO:0000256" key="9">
    <source>
        <dbReference type="ARBA" id="ARBA00031153"/>
    </source>
</evidence>
<evidence type="ECO:0000313" key="11">
    <source>
        <dbReference type="EMBL" id="KAF7704422.1"/>
    </source>
</evidence>
<dbReference type="InterPro" id="IPR026742">
    <property type="entry name" value="Centrosomal_kizuma"/>
</dbReference>
<dbReference type="OrthoDB" id="8015657at2759"/>
<comment type="function">
    <text evidence="8">Centrosomal protein required for establishing a robust mitotic centrosome architecture that can endure the forces that converge on the centrosomes during spindle formation. Required for stabilizing the expanded pericentriolar material around the centriole.</text>
</comment>
<dbReference type="GO" id="GO:0005813">
    <property type="term" value="C:centrosome"/>
    <property type="evidence" value="ECO:0007669"/>
    <property type="project" value="UniProtKB-SubCell"/>
</dbReference>
<organism evidence="11 12">
    <name type="scientific">Silurus meridionalis</name>
    <name type="common">Southern catfish</name>
    <name type="synonym">Silurus soldatovi meridionalis</name>
    <dbReference type="NCBI Taxonomy" id="175797"/>
    <lineage>
        <taxon>Eukaryota</taxon>
        <taxon>Metazoa</taxon>
        <taxon>Chordata</taxon>
        <taxon>Craniata</taxon>
        <taxon>Vertebrata</taxon>
        <taxon>Euteleostomi</taxon>
        <taxon>Actinopterygii</taxon>
        <taxon>Neopterygii</taxon>
        <taxon>Teleostei</taxon>
        <taxon>Ostariophysi</taxon>
        <taxon>Siluriformes</taxon>
        <taxon>Siluridae</taxon>
        <taxon>Silurus</taxon>
    </lineage>
</organism>
<dbReference type="EMBL" id="JABFDY010000008">
    <property type="protein sequence ID" value="KAF7704422.1"/>
    <property type="molecule type" value="Genomic_DNA"/>
</dbReference>
<feature type="compositionally biased region" description="Polar residues" evidence="10">
    <location>
        <begin position="254"/>
        <end position="270"/>
    </location>
</feature>
<comment type="subcellular location">
    <subcellularLocation>
        <location evidence="1">Cytoplasm</location>
        <location evidence="1">Cytoskeleton</location>
        <location evidence="1">Cilium basal body</location>
    </subcellularLocation>
    <subcellularLocation>
        <location evidence="2">Cytoplasm</location>
        <location evidence="2">Cytoskeleton</location>
        <location evidence="2">Microtubule organizing center</location>
        <location evidence="2">Centrosome</location>
    </subcellularLocation>
</comment>
<protein>
    <recommendedName>
        <fullName evidence="4">Centrosomal protein kizuna</fullName>
    </recommendedName>
    <alternativeName>
        <fullName evidence="9">Polo-like kinase 1 substrate 1</fullName>
    </alternativeName>
</protein>
<dbReference type="AlphaFoldDB" id="A0A8T0BBC4"/>
<evidence type="ECO:0000256" key="4">
    <source>
        <dbReference type="ARBA" id="ARBA00013872"/>
    </source>
</evidence>
<dbReference type="Proteomes" id="UP000606274">
    <property type="component" value="Unassembled WGS sequence"/>
</dbReference>
<keyword evidence="5" id="KW-0963">Cytoplasm</keyword>
<feature type="region of interest" description="Disordered" evidence="10">
    <location>
        <begin position="553"/>
        <end position="587"/>
    </location>
</feature>
<feature type="compositionally biased region" description="Polar residues" evidence="10">
    <location>
        <begin position="560"/>
        <end position="569"/>
    </location>
</feature>
<keyword evidence="6" id="KW-0206">Cytoskeleton</keyword>
<feature type="compositionally biased region" description="Basic and acidic residues" evidence="10">
    <location>
        <begin position="107"/>
        <end position="127"/>
    </location>
</feature>
<keyword evidence="7" id="KW-0966">Cell projection</keyword>
<evidence type="ECO:0000256" key="8">
    <source>
        <dbReference type="ARBA" id="ARBA00024919"/>
    </source>
</evidence>